<reference evidence="1" key="1">
    <citation type="submission" date="2023-07" db="EMBL/GenBank/DDBJ databases">
        <title>Chromosome-level genome assembly of Artemia franciscana.</title>
        <authorList>
            <person name="Jo E."/>
        </authorList>
    </citation>
    <scope>NUCLEOTIDE SEQUENCE</scope>
    <source>
        <tissue evidence="1">Whole body</tissue>
    </source>
</reference>
<proteinExistence type="predicted"/>
<comment type="caution">
    <text evidence="1">The sequence shown here is derived from an EMBL/GenBank/DDBJ whole genome shotgun (WGS) entry which is preliminary data.</text>
</comment>
<gene>
    <name evidence="1" type="ORF">QYM36_006170</name>
</gene>
<evidence type="ECO:0000313" key="1">
    <source>
        <dbReference type="EMBL" id="KAK2717297.1"/>
    </source>
</evidence>
<accession>A0AA88L583</accession>
<dbReference type="EMBL" id="JAVRJZ010000010">
    <property type="protein sequence ID" value="KAK2717297.1"/>
    <property type="molecule type" value="Genomic_DNA"/>
</dbReference>
<dbReference type="Proteomes" id="UP001187531">
    <property type="component" value="Unassembled WGS sequence"/>
</dbReference>
<dbReference type="AlphaFoldDB" id="A0AA88L583"/>
<protein>
    <submittedName>
        <fullName evidence="1">Uncharacterized protein</fullName>
    </submittedName>
</protein>
<name>A0AA88L583_ARTSF</name>
<organism evidence="1 2">
    <name type="scientific">Artemia franciscana</name>
    <name type="common">Brine shrimp</name>
    <name type="synonym">Artemia sanfranciscana</name>
    <dbReference type="NCBI Taxonomy" id="6661"/>
    <lineage>
        <taxon>Eukaryota</taxon>
        <taxon>Metazoa</taxon>
        <taxon>Ecdysozoa</taxon>
        <taxon>Arthropoda</taxon>
        <taxon>Crustacea</taxon>
        <taxon>Branchiopoda</taxon>
        <taxon>Anostraca</taxon>
        <taxon>Artemiidae</taxon>
        <taxon>Artemia</taxon>
    </lineage>
</organism>
<keyword evidence="2" id="KW-1185">Reference proteome</keyword>
<evidence type="ECO:0000313" key="2">
    <source>
        <dbReference type="Proteomes" id="UP001187531"/>
    </source>
</evidence>
<sequence>MLTELHEYLIIIYIPSRRSCPFVDTGAYKFEMENSEGGTKVYQEKERTEFIKYLQQLGISEIVTAALTRLYLQADKIDNPLKFLHDIFGEVLNIPETQRNLGILIDSQLKFHGKTKKIVAKATQLVGLVRQRFKHLDKHALTKLYKGLVTPTIEYRNIIWGSNYKIDSSELEKVQRKAKKPLP</sequence>